<dbReference type="EMBL" id="JAUSRD010000008">
    <property type="protein sequence ID" value="MDP9894470.1"/>
    <property type="molecule type" value="Genomic_DNA"/>
</dbReference>
<organism evidence="2 3">
    <name type="scientific">Variovorax boronicumulans</name>
    <dbReference type="NCBI Taxonomy" id="436515"/>
    <lineage>
        <taxon>Bacteria</taxon>
        <taxon>Pseudomonadati</taxon>
        <taxon>Pseudomonadota</taxon>
        <taxon>Betaproteobacteria</taxon>
        <taxon>Burkholderiales</taxon>
        <taxon>Comamonadaceae</taxon>
        <taxon>Variovorax</taxon>
    </lineage>
</organism>
<evidence type="ECO:0000313" key="3">
    <source>
        <dbReference type="Proteomes" id="UP001242045"/>
    </source>
</evidence>
<comment type="caution">
    <text evidence="2">The sequence shown here is derived from an EMBL/GenBank/DDBJ whole genome shotgun (WGS) entry which is preliminary data.</text>
</comment>
<accession>A0AAW8D5B2</accession>
<reference evidence="2" key="1">
    <citation type="submission" date="2023-07" db="EMBL/GenBank/DDBJ databases">
        <title>Sorghum-associated microbial communities from plants grown in Nebraska, USA.</title>
        <authorList>
            <person name="Schachtman D."/>
        </authorList>
    </citation>
    <scope>NUCLEOTIDE SEQUENCE</scope>
    <source>
        <strain evidence="2">DS3754</strain>
    </source>
</reference>
<dbReference type="AlphaFoldDB" id="A0AAW8D5B2"/>
<name>A0AAW8D5B2_9BURK</name>
<feature type="region of interest" description="Disordered" evidence="1">
    <location>
        <begin position="91"/>
        <end position="131"/>
    </location>
</feature>
<protein>
    <recommendedName>
        <fullName evidence="4">Lipoprotein</fullName>
    </recommendedName>
</protein>
<sequence length="341" mass="35826">MPSPTFPLPRPSKPLQRVVVVALATAGLFVLGGCPQKEALVVSADAQADEAAVAVATAEAVAPAASPAPPVPRPTASATLKRDELMALVFPDSQGSGAAPRQSDTVSLPERANQGKTVPGSEAEQQAHVSPREVVRLDDTHAVMLTETVPLDDRGQPMNGHVNGAWLGAYFFEQGADGWKLASRNDAVDYLGFMGNLGTTKVERIAPQRFALTIAHGSCWQGYCGQWLSVYGLEAGQVRVLASGIPLSATNAGVHESCEKVRDPGKPDEPPPSGGCFDIGGTPTFALGTDDAPGEMRIAFKGERMAGGKSRRVATIDSTLVYAWRKGAYVLTEGRNPVPSF</sequence>
<evidence type="ECO:0000256" key="1">
    <source>
        <dbReference type="SAM" id="MobiDB-lite"/>
    </source>
</evidence>
<evidence type="ECO:0000313" key="2">
    <source>
        <dbReference type="EMBL" id="MDP9894470.1"/>
    </source>
</evidence>
<dbReference type="RefSeq" id="WP_307685555.1">
    <property type="nucleotide sequence ID" value="NZ_JAUSRD010000008.1"/>
</dbReference>
<gene>
    <name evidence="2" type="ORF">J2W31_003594</name>
</gene>
<proteinExistence type="predicted"/>
<dbReference type="Proteomes" id="UP001242045">
    <property type="component" value="Unassembled WGS sequence"/>
</dbReference>
<evidence type="ECO:0008006" key="4">
    <source>
        <dbReference type="Google" id="ProtNLM"/>
    </source>
</evidence>